<keyword evidence="2" id="KW-1185">Reference proteome</keyword>
<gene>
    <name evidence="1" type="ORF">SAMN06297397_2002</name>
</gene>
<proteinExistence type="predicted"/>
<reference evidence="1" key="1">
    <citation type="submission" date="2017-04" db="EMBL/GenBank/DDBJ databases">
        <authorList>
            <person name="Varghese N."/>
            <person name="Submissions S."/>
        </authorList>
    </citation>
    <scope>NUCLEOTIDE SEQUENCE</scope>
    <source>
        <strain evidence="1">WTE2008</strain>
    </source>
</reference>
<dbReference type="EMBL" id="FWXZ01000003">
    <property type="protein sequence ID" value="SMC68332.1"/>
    <property type="molecule type" value="Genomic_DNA"/>
</dbReference>
<dbReference type="Proteomes" id="UP000192328">
    <property type="component" value="Unassembled WGS sequence"/>
</dbReference>
<organism evidence="1 2">
    <name type="scientific">Aristaeella lactis</name>
    <dbReference type="NCBI Taxonomy" id="3046383"/>
    <lineage>
        <taxon>Bacteria</taxon>
        <taxon>Bacillati</taxon>
        <taxon>Bacillota</taxon>
        <taxon>Clostridia</taxon>
        <taxon>Eubacteriales</taxon>
        <taxon>Aristaeellaceae</taxon>
        <taxon>Aristaeella</taxon>
    </lineage>
</organism>
<name>A0AC61PMC0_9FIRM</name>
<comment type="caution">
    <text evidence="1">The sequence shown here is derived from an EMBL/GenBank/DDBJ whole genome shotgun (WGS) entry which is preliminary data.</text>
</comment>
<evidence type="ECO:0000313" key="1">
    <source>
        <dbReference type="EMBL" id="SMC68332.1"/>
    </source>
</evidence>
<evidence type="ECO:0000313" key="2">
    <source>
        <dbReference type="Proteomes" id="UP000192328"/>
    </source>
</evidence>
<protein>
    <submittedName>
        <fullName evidence="1">Aldouronate transport system permease protein</fullName>
    </submittedName>
</protein>
<sequence>MELTRKHTGTIRVSASRRAFLIFNTLFMLLISFAMLYPVIYVTAASFSDELAILKGEVFMLPVRPYVKAYEKVFRYPLLWQSYGNTLLYTVLGTAINLILTVFGAWSLSQKKMAGRRFFTLMCTFTMFFSGGMIPTFLVVKGLGLRDTIWAMVLPGAVSTYNMILMRTFFRQIPESLVEAAELDGCRDFGILFRIVLPLSLASLMTIGMFYAVGHWNSYFPAVLYLDKRELFPLQIILRQVVLLNEIVENSSSTENVMAEGIKYATIVVAMLPILCIYPFVQRYFVKGVMIGSVKE</sequence>
<accession>A0AC61PMC0</accession>